<accession>A0AAD8NZW8</accession>
<proteinExistence type="predicted"/>
<protein>
    <submittedName>
        <fullName evidence="1">Uncharacterized protein</fullName>
    </submittedName>
</protein>
<keyword evidence="2" id="KW-1185">Reference proteome</keyword>
<name>A0AAD8NZW8_TARER</name>
<dbReference type="EMBL" id="JAUHHV010000002">
    <property type="protein sequence ID" value="KAK1433905.1"/>
    <property type="molecule type" value="Genomic_DNA"/>
</dbReference>
<dbReference type="AlphaFoldDB" id="A0AAD8NZW8"/>
<sequence length="92" mass="10895">MHDNMRKDWNHPLKPTSLLLDICHLQWQQKHMWTILNAVELHIAAIFLHTDINFQLPTSCFIFVSCIVKLIPQILFKKYQILISNRTGENRA</sequence>
<reference evidence="1" key="1">
    <citation type="journal article" date="2023" name="bioRxiv">
        <title>Improved chromosome-level genome assembly for marigold (Tagetes erecta).</title>
        <authorList>
            <person name="Jiang F."/>
            <person name="Yuan L."/>
            <person name="Wang S."/>
            <person name="Wang H."/>
            <person name="Xu D."/>
            <person name="Wang A."/>
            <person name="Fan W."/>
        </authorList>
    </citation>
    <scope>NUCLEOTIDE SEQUENCE</scope>
    <source>
        <strain evidence="1">WSJ</strain>
        <tissue evidence="1">Leaf</tissue>
    </source>
</reference>
<organism evidence="1 2">
    <name type="scientific">Tagetes erecta</name>
    <name type="common">African marigold</name>
    <dbReference type="NCBI Taxonomy" id="13708"/>
    <lineage>
        <taxon>Eukaryota</taxon>
        <taxon>Viridiplantae</taxon>
        <taxon>Streptophyta</taxon>
        <taxon>Embryophyta</taxon>
        <taxon>Tracheophyta</taxon>
        <taxon>Spermatophyta</taxon>
        <taxon>Magnoliopsida</taxon>
        <taxon>eudicotyledons</taxon>
        <taxon>Gunneridae</taxon>
        <taxon>Pentapetalae</taxon>
        <taxon>asterids</taxon>
        <taxon>campanulids</taxon>
        <taxon>Asterales</taxon>
        <taxon>Asteraceae</taxon>
        <taxon>Asteroideae</taxon>
        <taxon>Heliantheae alliance</taxon>
        <taxon>Tageteae</taxon>
        <taxon>Tagetes</taxon>
    </lineage>
</organism>
<dbReference type="Proteomes" id="UP001229421">
    <property type="component" value="Unassembled WGS sequence"/>
</dbReference>
<comment type="caution">
    <text evidence="1">The sequence shown here is derived from an EMBL/GenBank/DDBJ whole genome shotgun (WGS) entry which is preliminary data.</text>
</comment>
<gene>
    <name evidence="1" type="ORF">QVD17_10823</name>
</gene>
<evidence type="ECO:0000313" key="1">
    <source>
        <dbReference type="EMBL" id="KAK1433905.1"/>
    </source>
</evidence>
<evidence type="ECO:0000313" key="2">
    <source>
        <dbReference type="Proteomes" id="UP001229421"/>
    </source>
</evidence>